<gene>
    <name evidence="1" type="ORF">SCALOS_LOCUS11211</name>
</gene>
<proteinExistence type="predicted"/>
<comment type="caution">
    <text evidence="1">The sequence shown here is derived from an EMBL/GenBank/DDBJ whole genome shotgun (WGS) entry which is preliminary data.</text>
</comment>
<dbReference type="Proteomes" id="UP000789860">
    <property type="component" value="Unassembled WGS sequence"/>
</dbReference>
<dbReference type="EMBL" id="CAJVPM010046973">
    <property type="protein sequence ID" value="CAG8719843.1"/>
    <property type="molecule type" value="Genomic_DNA"/>
</dbReference>
<protein>
    <submittedName>
        <fullName evidence="1">4211_t:CDS:1</fullName>
    </submittedName>
</protein>
<reference evidence="1" key="1">
    <citation type="submission" date="2021-06" db="EMBL/GenBank/DDBJ databases">
        <authorList>
            <person name="Kallberg Y."/>
            <person name="Tangrot J."/>
            <person name="Rosling A."/>
        </authorList>
    </citation>
    <scope>NUCLEOTIDE SEQUENCE</scope>
    <source>
        <strain evidence="1">AU212A</strain>
    </source>
</reference>
<evidence type="ECO:0000313" key="1">
    <source>
        <dbReference type="EMBL" id="CAG8719843.1"/>
    </source>
</evidence>
<organism evidence="1 2">
    <name type="scientific">Scutellospora calospora</name>
    <dbReference type="NCBI Taxonomy" id="85575"/>
    <lineage>
        <taxon>Eukaryota</taxon>
        <taxon>Fungi</taxon>
        <taxon>Fungi incertae sedis</taxon>
        <taxon>Mucoromycota</taxon>
        <taxon>Glomeromycotina</taxon>
        <taxon>Glomeromycetes</taxon>
        <taxon>Diversisporales</taxon>
        <taxon>Gigasporaceae</taxon>
        <taxon>Scutellospora</taxon>
    </lineage>
</organism>
<evidence type="ECO:0000313" key="2">
    <source>
        <dbReference type="Proteomes" id="UP000789860"/>
    </source>
</evidence>
<name>A0ACA9PRQ3_9GLOM</name>
<sequence length="175" mass="19691">NSNINTVFSMVDGSYGFIITETDDIKILNTSIPHLSIYYKFLNPITREISEKSLLYQARNVSISFISCSSNYSEYGNVCMITELTETFGDKSKLYMTYQIDFLSSGSVIEFKTVHNSTNSDIPNFYILPSFYGGSIVTSWVNLVHSRFKLGFAIQGPSINMTGTMIMLNGSKITW</sequence>
<feature type="non-terminal residue" evidence="1">
    <location>
        <position position="1"/>
    </location>
</feature>
<feature type="non-terminal residue" evidence="1">
    <location>
        <position position="175"/>
    </location>
</feature>
<keyword evidence="2" id="KW-1185">Reference proteome</keyword>
<accession>A0ACA9PRQ3</accession>